<evidence type="ECO:0000313" key="1">
    <source>
        <dbReference type="EMBL" id="KAK4004044.1"/>
    </source>
</evidence>
<gene>
    <name evidence="1" type="ORF">OUZ56_005786</name>
</gene>
<keyword evidence="2" id="KW-1185">Reference proteome</keyword>
<proteinExistence type="predicted"/>
<dbReference type="Proteomes" id="UP001234178">
    <property type="component" value="Unassembled WGS sequence"/>
</dbReference>
<organism evidence="1 2">
    <name type="scientific">Daphnia magna</name>
    <dbReference type="NCBI Taxonomy" id="35525"/>
    <lineage>
        <taxon>Eukaryota</taxon>
        <taxon>Metazoa</taxon>
        <taxon>Ecdysozoa</taxon>
        <taxon>Arthropoda</taxon>
        <taxon>Crustacea</taxon>
        <taxon>Branchiopoda</taxon>
        <taxon>Diplostraca</taxon>
        <taxon>Cladocera</taxon>
        <taxon>Anomopoda</taxon>
        <taxon>Daphniidae</taxon>
        <taxon>Daphnia</taxon>
    </lineage>
</organism>
<dbReference type="EMBL" id="JAOYFB010000001">
    <property type="protein sequence ID" value="KAK4004044.1"/>
    <property type="molecule type" value="Genomic_DNA"/>
</dbReference>
<accession>A0ABQ9YTU1</accession>
<comment type="caution">
    <text evidence="1">The sequence shown here is derived from an EMBL/GenBank/DDBJ whole genome shotgun (WGS) entry which is preliminary data.</text>
</comment>
<evidence type="ECO:0000313" key="2">
    <source>
        <dbReference type="Proteomes" id="UP001234178"/>
    </source>
</evidence>
<reference evidence="1 2" key="1">
    <citation type="journal article" date="2023" name="Nucleic Acids Res.">
        <title>The hologenome of Daphnia magna reveals possible DNA methylation and microbiome-mediated evolution of the host genome.</title>
        <authorList>
            <person name="Chaturvedi A."/>
            <person name="Li X."/>
            <person name="Dhandapani V."/>
            <person name="Marshall H."/>
            <person name="Kissane S."/>
            <person name="Cuenca-Cambronero M."/>
            <person name="Asole G."/>
            <person name="Calvet F."/>
            <person name="Ruiz-Romero M."/>
            <person name="Marangio P."/>
            <person name="Guigo R."/>
            <person name="Rago D."/>
            <person name="Mirbahai L."/>
            <person name="Eastwood N."/>
            <person name="Colbourne J.K."/>
            <person name="Zhou J."/>
            <person name="Mallon E."/>
            <person name="Orsini L."/>
        </authorList>
    </citation>
    <scope>NUCLEOTIDE SEQUENCE [LARGE SCALE GENOMIC DNA]</scope>
    <source>
        <strain evidence="1">LRV0_1</strain>
    </source>
</reference>
<sequence length="78" mass="8951">MMKVDFLHWYSTTIFISLGVVPIRSPTVGKNRQNIGCLGANWKNLKLEDATVVYHLKFCETNGRHPSTKPWAMDDMKL</sequence>
<protein>
    <submittedName>
        <fullName evidence="1">Uncharacterized protein</fullName>
    </submittedName>
</protein>
<name>A0ABQ9YTU1_9CRUS</name>